<protein>
    <recommendedName>
        <fullName evidence="1">HTH cro/C1-type domain-containing protein</fullName>
    </recommendedName>
</protein>
<dbReference type="Pfam" id="PF01381">
    <property type="entry name" value="HTH_3"/>
    <property type="match status" value="1"/>
</dbReference>
<dbReference type="CDD" id="cd00093">
    <property type="entry name" value="HTH_XRE"/>
    <property type="match status" value="1"/>
</dbReference>
<dbReference type="GO" id="GO:0003677">
    <property type="term" value="F:DNA binding"/>
    <property type="evidence" value="ECO:0007669"/>
    <property type="project" value="InterPro"/>
</dbReference>
<keyword evidence="3" id="KW-1185">Reference proteome</keyword>
<accession>A0A328UHQ8</accession>
<sequence length="81" mass="9304">MNLNILEKDLKRLRVSVGLTRAKMAERLGISKKVYTYYENERSVMPIPVIWRVNQLFGDFLPALEKKQAEILCAPGLKAAR</sequence>
<dbReference type="EMBL" id="QLYR01000001">
    <property type="protein sequence ID" value="RAQ30759.1"/>
    <property type="molecule type" value="Genomic_DNA"/>
</dbReference>
<dbReference type="RefSeq" id="WP_112331953.1">
    <property type="nucleotide sequence ID" value="NZ_JADPHD010000004.1"/>
</dbReference>
<dbReference type="PROSITE" id="PS50943">
    <property type="entry name" value="HTH_CROC1"/>
    <property type="match status" value="1"/>
</dbReference>
<dbReference type="Gene3D" id="1.10.260.40">
    <property type="entry name" value="lambda repressor-like DNA-binding domains"/>
    <property type="match status" value="1"/>
</dbReference>
<feature type="domain" description="HTH cro/C1-type" evidence="1">
    <location>
        <begin position="10"/>
        <end position="43"/>
    </location>
</feature>
<gene>
    <name evidence="2" type="ORF">DPQ25_04565</name>
</gene>
<dbReference type="AlphaFoldDB" id="A0A328UHQ8"/>
<name>A0A328UHQ8_9FIRM</name>
<dbReference type="SUPFAM" id="SSF47413">
    <property type="entry name" value="lambda repressor-like DNA-binding domains"/>
    <property type="match status" value="1"/>
</dbReference>
<dbReference type="Proteomes" id="UP000249377">
    <property type="component" value="Unassembled WGS sequence"/>
</dbReference>
<dbReference type="SMART" id="SM00530">
    <property type="entry name" value="HTH_XRE"/>
    <property type="match status" value="1"/>
</dbReference>
<evidence type="ECO:0000259" key="1">
    <source>
        <dbReference type="PROSITE" id="PS50943"/>
    </source>
</evidence>
<dbReference type="InterPro" id="IPR001387">
    <property type="entry name" value="Cro/C1-type_HTH"/>
</dbReference>
<evidence type="ECO:0000313" key="2">
    <source>
        <dbReference type="EMBL" id="RAQ30759.1"/>
    </source>
</evidence>
<organism evidence="2 3">
    <name type="scientific">Hydrogeniiclostridium mannosilyticum</name>
    <dbReference type="NCBI Taxonomy" id="2764322"/>
    <lineage>
        <taxon>Bacteria</taxon>
        <taxon>Bacillati</taxon>
        <taxon>Bacillota</taxon>
        <taxon>Clostridia</taxon>
        <taxon>Eubacteriales</taxon>
        <taxon>Acutalibacteraceae</taxon>
        <taxon>Hydrogeniiclostridium</taxon>
    </lineage>
</organism>
<comment type="caution">
    <text evidence="2">The sequence shown here is derived from an EMBL/GenBank/DDBJ whole genome shotgun (WGS) entry which is preliminary data.</text>
</comment>
<reference evidence="2 3" key="1">
    <citation type="submission" date="2018-06" db="EMBL/GenBank/DDBJ databases">
        <title>Noncontiguous genome sequence of Ruminococcaceae bacterium ASD2818.</title>
        <authorList>
            <person name="Chaplin A.V."/>
            <person name="Sokolova S.R."/>
            <person name="Kochetkova T.O."/>
            <person name="Goltsov A.Y."/>
            <person name="Trofimov D.Y."/>
            <person name="Efimov B.A."/>
        </authorList>
    </citation>
    <scope>NUCLEOTIDE SEQUENCE [LARGE SCALE GENOMIC DNA]</scope>
    <source>
        <strain evidence="2 3">ASD2818</strain>
    </source>
</reference>
<dbReference type="InterPro" id="IPR010982">
    <property type="entry name" value="Lambda_DNA-bd_dom_sf"/>
</dbReference>
<proteinExistence type="predicted"/>
<evidence type="ECO:0000313" key="3">
    <source>
        <dbReference type="Proteomes" id="UP000249377"/>
    </source>
</evidence>